<organism evidence="3 4">
    <name type="scientific">Methyloceanibacter methanicus</name>
    <dbReference type="NCBI Taxonomy" id="1774968"/>
    <lineage>
        <taxon>Bacteria</taxon>
        <taxon>Pseudomonadati</taxon>
        <taxon>Pseudomonadota</taxon>
        <taxon>Alphaproteobacteria</taxon>
        <taxon>Hyphomicrobiales</taxon>
        <taxon>Hyphomicrobiaceae</taxon>
        <taxon>Methyloceanibacter</taxon>
    </lineage>
</organism>
<dbReference type="STRING" id="1774968.AUC68_11580"/>
<comment type="caution">
    <text evidence="3">The sequence shown here is derived from an EMBL/GenBank/DDBJ whole genome shotgun (WGS) entry which is preliminary data.</text>
</comment>
<dbReference type="GO" id="GO:0090313">
    <property type="term" value="P:regulation of protein targeting to membrane"/>
    <property type="evidence" value="ECO:0007669"/>
    <property type="project" value="TreeGrafter"/>
</dbReference>
<dbReference type="EMBL" id="LPWG01000014">
    <property type="protein sequence ID" value="ODR98121.1"/>
    <property type="molecule type" value="Genomic_DNA"/>
</dbReference>
<evidence type="ECO:0000256" key="1">
    <source>
        <dbReference type="SAM" id="MobiDB-lite"/>
    </source>
</evidence>
<evidence type="ECO:0000259" key="2">
    <source>
        <dbReference type="Pfam" id="PF05170"/>
    </source>
</evidence>
<dbReference type="RefSeq" id="WP_069438441.1">
    <property type="nucleotide sequence ID" value="NZ_LPWG01000014.1"/>
</dbReference>
<feature type="compositionally biased region" description="Low complexity" evidence="1">
    <location>
        <begin position="260"/>
        <end position="287"/>
    </location>
</feature>
<protein>
    <recommendedName>
        <fullName evidence="2">AsmA domain-containing protein</fullName>
    </recommendedName>
</protein>
<proteinExistence type="predicted"/>
<feature type="region of interest" description="Disordered" evidence="1">
    <location>
        <begin position="253"/>
        <end position="287"/>
    </location>
</feature>
<dbReference type="GO" id="GO:0005886">
    <property type="term" value="C:plasma membrane"/>
    <property type="evidence" value="ECO:0007669"/>
    <property type="project" value="TreeGrafter"/>
</dbReference>
<dbReference type="PANTHER" id="PTHR30441">
    <property type="entry name" value="DUF748 DOMAIN-CONTAINING PROTEIN"/>
    <property type="match status" value="1"/>
</dbReference>
<sequence>MNSLLLTLTALFILVLSALFAAPLFIDWNDYRPAIEAQMTKLIGRPVKVDGKVHLVVLPAPQLKFDDIKVANANGSLDTPFLKAKSLEAKLDVGTLLTGRVEAHELTIVDPTLRLRLDGAGGGNWSDLGPHKMGATFVPTDVLLDSVRVTGGTLELAKDGGPTFVFTNIDGEASSSSIAGPYKVDATYDFDGRPQSIRFSTGIIDDSGTFRVKTALRDPNRSSFYQLDGLISGLRAVPTYDGTFVLRMSKADTNQETTGADEPPQGDGAPAPDAAEQPNDTPPDAAADLPAEALPAEALADEEGGLRDLRETASFIEVKGPLKATPHGADLTDFELTLHASGRPQILKATSHWTSVRRSGRMRSWPPVGSISMPCSVCRRRKIGPRQRRSCASSPIGCLRKPRRWGRGHSPSTWNRPVSAAILPAVSISSSQVRMAVSPSKN</sequence>
<evidence type="ECO:0000313" key="4">
    <source>
        <dbReference type="Proteomes" id="UP000094501"/>
    </source>
</evidence>
<feature type="domain" description="AsmA" evidence="2">
    <location>
        <begin position="4"/>
        <end position="182"/>
    </location>
</feature>
<accession>A0A1E3VXX3</accession>
<gene>
    <name evidence="3" type="ORF">AUC68_11580</name>
</gene>
<dbReference type="Pfam" id="PF05170">
    <property type="entry name" value="AsmA"/>
    <property type="match status" value="1"/>
</dbReference>
<dbReference type="OrthoDB" id="9816380at2"/>
<evidence type="ECO:0000313" key="3">
    <source>
        <dbReference type="EMBL" id="ODR98121.1"/>
    </source>
</evidence>
<dbReference type="Proteomes" id="UP000094501">
    <property type="component" value="Unassembled WGS sequence"/>
</dbReference>
<dbReference type="InterPro" id="IPR052894">
    <property type="entry name" value="AsmA-related"/>
</dbReference>
<reference evidence="3 4" key="1">
    <citation type="journal article" date="2016" name="Environ. Microbiol.">
        <title>New Methyloceanibacter diversity from North Sea sediments includes methanotroph containing solely the soluble methane monooxygenase.</title>
        <authorList>
            <person name="Vekeman B."/>
            <person name="Kerckhof F.M."/>
            <person name="Cremers G."/>
            <person name="de Vos P."/>
            <person name="Vandamme P."/>
            <person name="Boon N."/>
            <person name="Op den Camp H.J."/>
            <person name="Heylen K."/>
        </authorList>
    </citation>
    <scope>NUCLEOTIDE SEQUENCE [LARGE SCALE GENOMIC DNA]</scope>
    <source>
        <strain evidence="3 4">R-67174</strain>
    </source>
</reference>
<name>A0A1E3VXX3_9HYPH</name>
<dbReference type="InterPro" id="IPR007844">
    <property type="entry name" value="AsmA"/>
</dbReference>
<dbReference type="AlphaFoldDB" id="A0A1E3VXX3"/>
<dbReference type="PANTHER" id="PTHR30441:SF4">
    <property type="entry name" value="PROTEIN ASMA"/>
    <property type="match status" value="1"/>
</dbReference>
<keyword evidence="4" id="KW-1185">Reference proteome</keyword>